<name>A0A7C8I9B5_9PLEO</name>
<comment type="caution">
    <text evidence="1">The sequence shown here is derived from an EMBL/GenBank/DDBJ whole genome shotgun (WGS) entry which is preliminary data.</text>
</comment>
<organism evidence="1 2">
    <name type="scientific">Massariosphaeria phaeospora</name>
    <dbReference type="NCBI Taxonomy" id="100035"/>
    <lineage>
        <taxon>Eukaryota</taxon>
        <taxon>Fungi</taxon>
        <taxon>Dikarya</taxon>
        <taxon>Ascomycota</taxon>
        <taxon>Pezizomycotina</taxon>
        <taxon>Dothideomycetes</taxon>
        <taxon>Pleosporomycetidae</taxon>
        <taxon>Pleosporales</taxon>
        <taxon>Pleosporales incertae sedis</taxon>
        <taxon>Massariosphaeria</taxon>
    </lineage>
</organism>
<evidence type="ECO:0000313" key="2">
    <source>
        <dbReference type="Proteomes" id="UP000481861"/>
    </source>
</evidence>
<keyword evidence="2" id="KW-1185">Reference proteome</keyword>
<gene>
    <name evidence="1" type="ORF">BDV95DRAFT_606892</name>
</gene>
<evidence type="ECO:0000313" key="1">
    <source>
        <dbReference type="EMBL" id="KAF2871451.1"/>
    </source>
</evidence>
<protein>
    <submittedName>
        <fullName evidence="1">Uncharacterized protein</fullName>
    </submittedName>
</protein>
<sequence length="543" mass="63234">MHTKTTSCSPLPSTTWVSAEFKAYYDKYWENYQQAEEDDDYQEDYRYFYPQEILDHFDKEGYDNTPPIDQCDLIDDQVHEIFNASNWVSPLPTEGFLFEIRHALSLVSKVLAHDDTLDWFVALYFSQSKYNANIRKCHYPPTITENRRGIVRRELRNLAGKIKFTFLKENDIGDCSGTTYAWLSYLCQIYEEDYFRKTQTSLFNRDWYDSFDNNVQPTICFAIGLYHSVMARNVSESSRMRQQLRIAALLLHELAHACCFLWLKGDADWIEPIVGEHDTFPEVGISLERSVFGASVCGYGTEVLTSMPLELRYPLPNTELKCGVPLKFYVPMARVYQWFLKTSWEGVSTAVQQKLPPIHSDADIPALFELQRFMDGCWITMYYYQGQVSAFDDTGKPIMLEREFSSFDDGAPSTIAEIAKRYLPLWKADLQCAARGGHIGYWADKHVYWDLASIEKSEDAFEMTDIHNHVFDIQANSSRAKRQYGKRGRRKTKHHWRNPRAKPKLHLVAKGGDRRFSRISGKSKFLFRPKLRAWTLEELTLAK</sequence>
<dbReference type="EMBL" id="JAADJZ010000011">
    <property type="protein sequence ID" value="KAF2871451.1"/>
    <property type="molecule type" value="Genomic_DNA"/>
</dbReference>
<dbReference type="Proteomes" id="UP000481861">
    <property type="component" value="Unassembled WGS sequence"/>
</dbReference>
<accession>A0A7C8I9B5</accession>
<proteinExistence type="predicted"/>
<reference evidence="1 2" key="1">
    <citation type="submission" date="2020-01" db="EMBL/GenBank/DDBJ databases">
        <authorList>
            <consortium name="DOE Joint Genome Institute"/>
            <person name="Haridas S."/>
            <person name="Albert R."/>
            <person name="Binder M."/>
            <person name="Bloem J."/>
            <person name="Labutti K."/>
            <person name="Salamov A."/>
            <person name="Andreopoulos B."/>
            <person name="Baker S.E."/>
            <person name="Barry K."/>
            <person name="Bills G."/>
            <person name="Bluhm B.H."/>
            <person name="Cannon C."/>
            <person name="Castanera R."/>
            <person name="Culley D.E."/>
            <person name="Daum C."/>
            <person name="Ezra D."/>
            <person name="Gonzalez J.B."/>
            <person name="Henrissat B."/>
            <person name="Kuo A."/>
            <person name="Liang C."/>
            <person name="Lipzen A."/>
            <person name="Lutzoni F."/>
            <person name="Magnuson J."/>
            <person name="Mondo S."/>
            <person name="Nolan M."/>
            <person name="Ohm R."/>
            <person name="Pangilinan J."/>
            <person name="Park H.-J.H."/>
            <person name="Ramirez L."/>
            <person name="Alfaro M."/>
            <person name="Sun H."/>
            <person name="Tritt A."/>
            <person name="Yoshinaga Y."/>
            <person name="Zwiers L.-H.L."/>
            <person name="Turgeon B.G."/>
            <person name="Goodwin S.B."/>
            <person name="Spatafora J.W."/>
            <person name="Crous P.W."/>
            <person name="Grigoriev I.V."/>
        </authorList>
    </citation>
    <scope>NUCLEOTIDE SEQUENCE [LARGE SCALE GENOMIC DNA]</scope>
    <source>
        <strain evidence="1 2">CBS 611.86</strain>
    </source>
</reference>
<dbReference type="AlphaFoldDB" id="A0A7C8I9B5"/>